<organism evidence="1 2">
    <name type="scientific">Gigaspora margarita</name>
    <dbReference type="NCBI Taxonomy" id="4874"/>
    <lineage>
        <taxon>Eukaryota</taxon>
        <taxon>Fungi</taxon>
        <taxon>Fungi incertae sedis</taxon>
        <taxon>Mucoromycota</taxon>
        <taxon>Glomeromycotina</taxon>
        <taxon>Glomeromycetes</taxon>
        <taxon>Diversisporales</taxon>
        <taxon>Gigasporaceae</taxon>
        <taxon>Gigaspora</taxon>
    </lineage>
</organism>
<gene>
    <name evidence="1" type="ORF">GMARGA_LOCUS18419</name>
</gene>
<dbReference type="EMBL" id="CAJVQB010014694">
    <property type="protein sequence ID" value="CAG8770070.1"/>
    <property type="molecule type" value="Genomic_DNA"/>
</dbReference>
<evidence type="ECO:0000313" key="2">
    <source>
        <dbReference type="Proteomes" id="UP000789901"/>
    </source>
</evidence>
<proteinExistence type="predicted"/>
<name>A0ABN7VGE4_GIGMA</name>
<reference evidence="1 2" key="1">
    <citation type="submission" date="2021-06" db="EMBL/GenBank/DDBJ databases">
        <authorList>
            <person name="Kallberg Y."/>
            <person name="Tangrot J."/>
            <person name="Rosling A."/>
        </authorList>
    </citation>
    <scope>NUCLEOTIDE SEQUENCE [LARGE SCALE GENOMIC DNA]</scope>
    <source>
        <strain evidence="1 2">120-4 pot B 10/14</strain>
    </source>
</reference>
<keyword evidence="2" id="KW-1185">Reference proteome</keyword>
<accession>A0ABN7VGE4</accession>
<sequence length="42" mass="5039">SPSARRIYFDHATLASIVESVKLHWLDIKIWKLFIMTIRRLI</sequence>
<evidence type="ECO:0000313" key="1">
    <source>
        <dbReference type="EMBL" id="CAG8770070.1"/>
    </source>
</evidence>
<dbReference type="Proteomes" id="UP000789901">
    <property type="component" value="Unassembled WGS sequence"/>
</dbReference>
<protein>
    <submittedName>
        <fullName evidence="1">7989_t:CDS:1</fullName>
    </submittedName>
</protein>
<comment type="caution">
    <text evidence="1">The sequence shown here is derived from an EMBL/GenBank/DDBJ whole genome shotgun (WGS) entry which is preliminary data.</text>
</comment>
<feature type="non-terminal residue" evidence="1">
    <location>
        <position position="1"/>
    </location>
</feature>